<accession>A0A0K1QBD3</accession>
<name>A0A0K1QBD3_9BACT</name>
<evidence type="ECO:0000313" key="2">
    <source>
        <dbReference type="Proteomes" id="UP000064967"/>
    </source>
</evidence>
<sequence length="73" mass="8155">MLDTKRWKRWRWRGLRAISDGGCWEDVAGTRVVFTTVTGETSYLGEEGWCNDAGPAAVRGIDSVLAELSKLPR</sequence>
<reference evidence="1 2" key="1">
    <citation type="submission" date="2015-08" db="EMBL/GenBank/DDBJ databases">
        <authorList>
            <person name="Babu N.S."/>
            <person name="Beckwith C.J."/>
            <person name="Beseler K.G."/>
            <person name="Brison A."/>
            <person name="Carone J.V."/>
            <person name="Caskin T.P."/>
            <person name="Diamond M."/>
            <person name="Durham M.E."/>
            <person name="Foxe J.M."/>
            <person name="Go M."/>
            <person name="Henderson B.A."/>
            <person name="Jones I.B."/>
            <person name="McGettigan J.A."/>
            <person name="Micheletti S.J."/>
            <person name="Nasrallah M.E."/>
            <person name="Ortiz D."/>
            <person name="Piller C.R."/>
            <person name="Privatt S.R."/>
            <person name="Schneider S.L."/>
            <person name="Sharp S."/>
            <person name="Smith T.C."/>
            <person name="Stanton J.D."/>
            <person name="Ullery H.E."/>
            <person name="Wilson R.J."/>
            <person name="Serrano M.G."/>
            <person name="Buck G."/>
            <person name="Lee V."/>
            <person name="Wang Y."/>
            <person name="Carvalho R."/>
            <person name="Voegtly L."/>
            <person name="Shi R."/>
            <person name="Duckworth R."/>
            <person name="Johnson A."/>
            <person name="Loviza R."/>
            <person name="Walstead R."/>
            <person name="Shah Z."/>
            <person name="Kiflezghi M."/>
            <person name="Wade K."/>
            <person name="Ball S.L."/>
            <person name="Bradley K.W."/>
            <person name="Asai D.J."/>
            <person name="Bowman C.A."/>
            <person name="Russell D.A."/>
            <person name="Pope W.H."/>
            <person name="Jacobs-Sera D."/>
            <person name="Hendrix R.W."/>
            <person name="Hatfull G.F."/>
        </authorList>
    </citation>
    <scope>NUCLEOTIDE SEQUENCE [LARGE SCALE GENOMIC DNA]</scope>
    <source>
        <strain evidence="1 2">DSM 27648</strain>
    </source>
</reference>
<dbReference type="AlphaFoldDB" id="A0A0K1QBD3"/>
<dbReference type="KEGG" id="llu:AKJ09_09764"/>
<gene>
    <name evidence="1" type="ORF">AKJ09_09764</name>
</gene>
<dbReference type="Proteomes" id="UP000064967">
    <property type="component" value="Chromosome"/>
</dbReference>
<organism evidence="1 2">
    <name type="scientific">Labilithrix luteola</name>
    <dbReference type="NCBI Taxonomy" id="1391654"/>
    <lineage>
        <taxon>Bacteria</taxon>
        <taxon>Pseudomonadati</taxon>
        <taxon>Myxococcota</taxon>
        <taxon>Polyangia</taxon>
        <taxon>Polyangiales</taxon>
        <taxon>Labilitrichaceae</taxon>
        <taxon>Labilithrix</taxon>
    </lineage>
</organism>
<dbReference type="STRING" id="1391654.AKJ09_09764"/>
<evidence type="ECO:0000313" key="1">
    <source>
        <dbReference type="EMBL" id="AKV03101.1"/>
    </source>
</evidence>
<dbReference type="EMBL" id="CP012333">
    <property type="protein sequence ID" value="AKV03101.1"/>
    <property type="molecule type" value="Genomic_DNA"/>
</dbReference>
<dbReference type="RefSeq" id="WP_146653922.1">
    <property type="nucleotide sequence ID" value="NZ_CP012333.1"/>
</dbReference>
<proteinExistence type="predicted"/>
<protein>
    <submittedName>
        <fullName evidence="1">Uncharacterized protein</fullName>
    </submittedName>
</protein>
<keyword evidence="2" id="KW-1185">Reference proteome</keyword>